<evidence type="ECO:0000256" key="3">
    <source>
        <dbReference type="ARBA" id="ARBA00023163"/>
    </source>
</evidence>
<sequence length="234" mass="27033">MALQELSTNRKTLGIKAYQAIRDEIISLQIKPGEMIYENGISAQLGVSRTPVREAFNMLLKDELIEILPQKGAQVALISQQKVAEAQYVRECLEVSTFKIVASMWNSKEAKFRELEDEINNIINQQEQAVAEQNYVSFVALDGQFHEKILSVIENRTVLVVMNQMRAHLNRMRYLELLEARHEQIGIDQHKEIFAAIRANDPSKTEILLAWHLRILDDVRPDIIKKYSHFFKES</sequence>
<proteinExistence type="predicted"/>
<dbReference type="Pfam" id="PF00392">
    <property type="entry name" value="GntR"/>
    <property type="match status" value="1"/>
</dbReference>
<evidence type="ECO:0000313" key="7">
    <source>
        <dbReference type="Proteomes" id="UP000615455"/>
    </source>
</evidence>
<evidence type="ECO:0000256" key="4">
    <source>
        <dbReference type="SAM" id="Coils"/>
    </source>
</evidence>
<name>A0ABQ2BTT9_9BACL</name>
<feature type="coiled-coil region" evidence="4">
    <location>
        <begin position="105"/>
        <end position="132"/>
    </location>
</feature>
<dbReference type="RefSeq" id="WP_189009377.1">
    <property type="nucleotide sequence ID" value="NZ_BMHE01000004.1"/>
</dbReference>
<dbReference type="PANTHER" id="PTHR43537">
    <property type="entry name" value="TRANSCRIPTIONAL REGULATOR, GNTR FAMILY"/>
    <property type="match status" value="1"/>
</dbReference>
<dbReference type="Gene3D" id="1.20.120.530">
    <property type="entry name" value="GntR ligand-binding domain-like"/>
    <property type="match status" value="1"/>
</dbReference>
<keyword evidence="4" id="KW-0175">Coiled coil</keyword>
<dbReference type="Proteomes" id="UP000615455">
    <property type="component" value="Unassembled WGS sequence"/>
</dbReference>
<feature type="domain" description="HTH gntR-type" evidence="5">
    <location>
        <begin position="11"/>
        <end position="78"/>
    </location>
</feature>
<organism evidence="6 7">
    <name type="scientific">Paenibacillus marchantiophytorum</name>
    <dbReference type="NCBI Taxonomy" id="1619310"/>
    <lineage>
        <taxon>Bacteria</taxon>
        <taxon>Bacillati</taxon>
        <taxon>Bacillota</taxon>
        <taxon>Bacilli</taxon>
        <taxon>Bacillales</taxon>
        <taxon>Paenibacillaceae</taxon>
        <taxon>Paenibacillus</taxon>
    </lineage>
</organism>
<dbReference type="SUPFAM" id="SSF46785">
    <property type="entry name" value="Winged helix' DNA-binding domain"/>
    <property type="match status" value="1"/>
</dbReference>
<reference evidence="7" key="1">
    <citation type="journal article" date="2019" name="Int. J. Syst. Evol. Microbiol.">
        <title>The Global Catalogue of Microorganisms (GCM) 10K type strain sequencing project: providing services to taxonomists for standard genome sequencing and annotation.</title>
        <authorList>
            <consortium name="The Broad Institute Genomics Platform"/>
            <consortium name="The Broad Institute Genome Sequencing Center for Infectious Disease"/>
            <person name="Wu L."/>
            <person name="Ma J."/>
        </authorList>
    </citation>
    <scope>NUCLEOTIDE SEQUENCE [LARGE SCALE GENOMIC DNA]</scope>
    <source>
        <strain evidence="7">CGMCC 1.15043</strain>
    </source>
</reference>
<dbReference type="SUPFAM" id="SSF48008">
    <property type="entry name" value="GntR ligand-binding domain-like"/>
    <property type="match status" value="1"/>
</dbReference>
<dbReference type="SMART" id="SM00895">
    <property type="entry name" value="FCD"/>
    <property type="match status" value="1"/>
</dbReference>
<accession>A0ABQ2BTT9</accession>
<keyword evidence="2" id="KW-0238">DNA-binding</keyword>
<dbReference type="EMBL" id="BMHE01000004">
    <property type="protein sequence ID" value="GGI45658.1"/>
    <property type="molecule type" value="Genomic_DNA"/>
</dbReference>
<dbReference type="InterPro" id="IPR011711">
    <property type="entry name" value="GntR_C"/>
</dbReference>
<dbReference type="PROSITE" id="PS50949">
    <property type="entry name" value="HTH_GNTR"/>
    <property type="match status" value="1"/>
</dbReference>
<keyword evidence="7" id="KW-1185">Reference proteome</keyword>
<gene>
    <name evidence="6" type="ORF">GCM10008018_13260</name>
</gene>
<protein>
    <submittedName>
        <fullName evidence="6">GntR family transcriptional regulator</fullName>
    </submittedName>
</protein>
<dbReference type="CDD" id="cd07377">
    <property type="entry name" value="WHTH_GntR"/>
    <property type="match status" value="1"/>
</dbReference>
<dbReference type="Gene3D" id="1.10.10.10">
    <property type="entry name" value="Winged helix-like DNA-binding domain superfamily/Winged helix DNA-binding domain"/>
    <property type="match status" value="1"/>
</dbReference>
<dbReference type="InterPro" id="IPR036390">
    <property type="entry name" value="WH_DNA-bd_sf"/>
</dbReference>
<keyword evidence="3" id="KW-0804">Transcription</keyword>
<evidence type="ECO:0000256" key="2">
    <source>
        <dbReference type="ARBA" id="ARBA00023125"/>
    </source>
</evidence>
<dbReference type="InterPro" id="IPR000524">
    <property type="entry name" value="Tscrpt_reg_HTH_GntR"/>
</dbReference>
<evidence type="ECO:0000259" key="5">
    <source>
        <dbReference type="PROSITE" id="PS50949"/>
    </source>
</evidence>
<comment type="caution">
    <text evidence="6">The sequence shown here is derived from an EMBL/GenBank/DDBJ whole genome shotgun (WGS) entry which is preliminary data.</text>
</comment>
<keyword evidence="1" id="KW-0805">Transcription regulation</keyword>
<evidence type="ECO:0000256" key="1">
    <source>
        <dbReference type="ARBA" id="ARBA00023015"/>
    </source>
</evidence>
<dbReference type="Pfam" id="PF07729">
    <property type="entry name" value="FCD"/>
    <property type="match status" value="1"/>
</dbReference>
<evidence type="ECO:0000313" key="6">
    <source>
        <dbReference type="EMBL" id="GGI45658.1"/>
    </source>
</evidence>
<dbReference type="InterPro" id="IPR036388">
    <property type="entry name" value="WH-like_DNA-bd_sf"/>
</dbReference>
<dbReference type="InterPro" id="IPR008920">
    <property type="entry name" value="TF_FadR/GntR_C"/>
</dbReference>
<dbReference type="SMART" id="SM00345">
    <property type="entry name" value="HTH_GNTR"/>
    <property type="match status" value="1"/>
</dbReference>
<dbReference type="PANTHER" id="PTHR43537:SF51">
    <property type="entry name" value="HTH-TYPE TRANSCRIPTIONAL REGULATOR LGOR-RELATED"/>
    <property type="match status" value="1"/>
</dbReference>